<keyword evidence="7" id="KW-1185">Reference proteome</keyword>
<dbReference type="Pfam" id="PF00027">
    <property type="entry name" value="cNMP_binding"/>
    <property type="match status" value="1"/>
</dbReference>
<dbReference type="Gene3D" id="2.60.120.10">
    <property type="entry name" value="Jelly Rolls"/>
    <property type="match status" value="1"/>
</dbReference>
<dbReference type="InterPro" id="IPR012318">
    <property type="entry name" value="HTH_CRP"/>
</dbReference>
<proteinExistence type="predicted"/>
<dbReference type="InterPro" id="IPR018490">
    <property type="entry name" value="cNMP-bd_dom_sf"/>
</dbReference>
<protein>
    <submittedName>
        <fullName evidence="6">Crp/Fnr family transcriptional regulator</fullName>
    </submittedName>
</protein>
<feature type="domain" description="HTH crp-type" evidence="5">
    <location>
        <begin position="152"/>
        <end position="220"/>
    </location>
</feature>
<organism evidence="6 7">
    <name type="scientific">Brenneria populi</name>
    <dbReference type="NCBI Taxonomy" id="1505588"/>
    <lineage>
        <taxon>Bacteria</taxon>
        <taxon>Pseudomonadati</taxon>
        <taxon>Pseudomonadota</taxon>
        <taxon>Gammaproteobacteria</taxon>
        <taxon>Enterobacterales</taxon>
        <taxon>Pectobacteriaceae</taxon>
        <taxon>Brenneria</taxon>
    </lineage>
</organism>
<keyword evidence="1" id="KW-0805">Transcription regulation</keyword>
<accession>A0ABU6JSK5</accession>
<dbReference type="InterPro" id="IPR036388">
    <property type="entry name" value="WH-like_DNA-bd_sf"/>
</dbReference>
<dbReference type="Gene3D" id="1.10.10.10">
    <property type="entry name" value="Winged helix-like DNA-binding domain superfamily/Winged helix DNA-binding domain"/>
    <property type="match status" value="1"/>
</dbReference>
<gene>
    <name evidence="6" type="ORF">VSX58_13195</name>
</gene>
<dbReference type="Pfam" id="PF13545">
    <property type="entry name" value="HTH_Crp_2"/>
    <property type="match status" value="1"/>
</dbReference>
<dbReference type="InterPro" id="IPR000595">
    <property type="entry name" value="cNMP-bd_dom"/>
</dbReference>
<evidence type="ECO:0000256" key="3">
    <source>
        <dbReference type="ARBA" id="ARBA00023163"/>
    </source>
</evidence>
<dbReference type="Proteomes" id="UP001309705">
    <property type="component" value="Unassembled WGS sequence"/>
</dbReference>
<comment type="caution">
    <text evidence="6">The sequence shown here is derived from an EMBL/GenBank/DDBJ whole genome shotgun (WGS) entry which is preliminary data.</text>
</comment>
<dbReference type="InterPro" id="IPR014710">
    <property type="entry name" value="RmlC-like_jellyroll"/>
</dbReference>
<evidence type="ECO:0000259" key="4">
    <source>
        <dbReference type="Pfam" id="PF00027"/>
    </source>
</evidence>
<keyword evidence="2" id="KW-0238">DNA-binding</keyword>
<evidence type="ECO:0000259" key="5">
    <source>
        <dbReference type="Pfam" id="PF13545"/>
    </source>
</evidence>
<evidence type="ECO:0000256" key="1">
    <source>
        <dbReference type="ARBA" id="ARBA00023015"/>
    </source>
</evidence>
<evidence type="ECO:0000313" key="7">
    <source>
        <dbReference type="Proteomes" id="UP001309705"/>
    </source>
</evidence>
<sequence>MHTESLQYDIHGWKNISPVLQRFIIQHARRRSASAGTVLFHQGAVAEVVAWTMDGLVFTRVNHDSGGQTLLNHIPPGRLILFNFMWKNEALDREFYAMTNVELLVLPKRNMVQLLAQHDELKMLVIDSLTRNIDDLTQVMFTHKAASREANVARFLLDCEVARQRDGSAAVPLSMQFMAECLRLSRPFIAKTLKDFAERLLIGMRYGAITVLDRKGLRRIAGE</sequence>
<reference evidence="6 7" key="1">
    <citation type="journal article" date="2017" name="Int. J. Syst. Evol. Microbiol.">
        <title>Brenneria populi subsp. brevivirga subsp. nov. isolated from symptomatic bark of Populus x euramericana canker, and description of Brenneria populi subsp. populi subsp. nov.</title>
        <authorList>
            <person name="Zheng M.H."/>
            <person name="Piao C.G."/>
            <person name="Xue H."/>
            <person name="Guo M.W."/>
            <person name="Li Y."/>
        </authorList>
    </citation>
    <scope>NUCLEOTIDE SEQUENCE [LARGE SCALE GENOMIC DNA]</scope>
    <source>
        <strain evidence="6 7">D9-5</strain>
    </source>
</reference>
<name>A0ABU6JSK5_9GAMM</name>
<evidence type="ECO:0000313" key="6">
    <source>
        <dbReference type="EMBL" id="MEC5343550.1"/>
    </source>
</evidence>
<dbReference type="EMBL" id="JAYWTM010000011">
    <property type="protein sequence ID" value="MEC5343550.1"/>
    <property type="molecule type" value="Genomic_DNA"/>
</dbReference>
<dbReference type="RefSeq" id="WP_327618500.1">
    <property type="nucleotide sequence ID" value="NZ_JAYWTM010000011.1"/>
</dbReference>
<dbReference type="SUPFAM" id="SSF51206">
    <property type="entry name" value="cAMP-binding domain-like"/>
    <property type="match status" value="1"/>
</dbReference>
<dbReference type="InterPro" id="IPR036390">
    <property type="entry name" value="WH_DNA-bd_sf"/>
</dbReference>
<feature type="domain" description="Cyclic nucleotide-binding" evidence="4">
    <location>
        <begin position="31"/>
        <end position="118"/>
    </location>
</feature>
<evidence type="ECO:0000256" key="2">
    <source>
        <dbReference type="ARBA" id="ARBA00023125"/>
    </source>
</evidence>
<keyword evidence="3" id="KW-0804">Transcription</keyword>
<dbReference type="SUPFAM" id="SSF46785">
    <property type="entry name" value="Winged helix' DNA-binding domain"/>
    <property type="match status" value="1"/>
</dbReference>
<dbReference type="CDD" id="cd00038">
    <property type="entry name" value="CAP_ED"/>
    <property type="match status" value="1"/>
</dbReference>